<dbReference type="EMBL" id="QXFM01000027">
    <property type="protein sequence ID" value="RIV91130.1"/>
    <property type="molecule type" value="Genomic_DNA"/>
</dbReference>
<keyword evidence="3" id="KW-1185">Reference proteome</keyword>
<reference evidence="2 3" key="1">
    <citation type="submission" date="2018-08" db="EMBL/GenBank/DDBJ databases">
        <title>Erythrobacter zhengii sp.nov., a bacterium isolated from deep-sea sediment.</title>
        <authorList>
            <person name="Fang C."/>
            <person name="Wu Y.-H."/>
            <person name="Sun C."/>
            <person name="Wang H."/>
            <person name="Cheng H."/>
            <person name="Meng F.-X."/>
            <person name="Wang C.-S."/>
            <person name="Xu X.-W."/>
        </authorList>
    </citation>
    <scope>NUCLEOTIDE SEQUENCE [LARGE SCALE GENOMIC DNA]</scope>
    <source>
        <strain evidence="2 3">CCTCC AB 2015396</strain>
    </source>
</reference>
<gene>
    <name evidence="2" type="ORF">D2V17_03520</name>
</gene>
<accession>A0A3A1PC78</accession>
<dbReference type="RefSeq" id="WP_119591752.1">
    <property type="nucleotide sequence ID" value="NZ_QXFM01000027.1"/>
</dbReference>
<dbReference type="InterPro" id="IPR030972">
    <property type="entry name" value="UrcA_uranyl"/>
</dbReference>
<dbReference type="AlphaFoldDB" id="A0A3A1PC78"/>
<dbReference type="Proteomes" id="UP000265366">
    <property type="component" value="Unassembled WGS sequence"/>
</dbReference>
<feature type="chain" id="PRO_5017204250" evidence="1">
    <location>
        <begin position="23"/>
        <end position="97"/>
    </location>
</feature>
<keyword evidence="1" id="KW-0732">Signal</keyword>
<evidence type="ECO:0000256" key="1">
    <source>
        <dbReference type="SAM" id="SignalP"/>
    </source>
</evidence>
<evidence type="ECO:0000313" key="3">
    <source>
        <dbReference type="Proteomes" id="UP000265366"/>
    </source>
</evidence>
<comment type="caution">
    <text evidence="2">The sequence shown here is derived from an EMBL/GenBank/DDBJ whole genome shotgun (WGS) entry which is preliminary data.</text>
</comment>
<evidence type="ECO:0000313" key="2">
    <source>
        <dbReference type="EMBL" id="RIV91130.1"/>
    </source>
</evidence>
<dbReference type="OrthoDB" id="7429105at2"/>
<proteinExistence type="predicted"/>
<protein>
    <submittedName>
        <fullName evidence="2">UrcA family protein</fullName>
    </submittedName>
</protein>
<feature type="signal peptide" evidence="1">
    <location>
        <begin position="1"/>
        <end position="22"/>
    </location>
</feature>
<organism evidence="2 3">
    <name type="scientific">Aurantiacibacter xanthus</name>
    <dbReference type="NCBI Taxonomy" id="1784712"/>
    <lineage>
        <taxon>Bacteria</taxon>
        <taxon>Pseudomonadati</taxon>
        <taxon>Pseudomonadota</taxon>
        <taxon>Alphaproteobacteria</taxon>
        <taxon>Sphingomonadales</taxon>
        <taxon>Erythrobacteraceae</taxon>
        <taxon>Aurantiacibacter</taxon>
    </lineage>
</organism>
<name>A0A3A1PC78_9SPHN</name>
<sequence length="97" mass="10138">MKKFLIASLTAVVAATSVAAAAAEEVQIAISHEGLDLTKASDVAVMRDRIETTVASACAKATRRSQREACVRDGTAKAMGQLEARSRIAVAYTSAAR</sequence>
<dbReference type="NCBIfam" id="TIGR04433">
    <property type="entry name" value="UrcA_uranyl"/>
    <property type="match status" value="1"/>
</dbReference>